<dbReference type="PANTHER" id="PTHR43386:SF1">
    <property type="entry name" value="D,D-DIPEPTIDE TRANSPORT SYSTEM PERMEASE PROTEIN DDPC-RELATED"/>
    <property type="match status" value="1"/>
</dbReference>
<feature type="transmembrane region" description="Helical" evidence="7">
    <location>
        <begin position="248"/>
        <end position="270"/>
    </location>
</feature>
<feature type="domain" description="ABC transmembrane type-1" evidence="8">
    <location>
        <begin position="78"/>
        <end position="267"/>
    </location>
</feature>
<dbReference type="InterPro" id="IPR000515">
    <property type="entry name" value="MetI-like"/>
</dbReference>
<evidence type="ECO:0000256" key="3">
    <source>
        <dbReference type="ARBA" id="ARBA00022475"/>
    </source>
</evidence>
<comment type="caution">
    <text evidence="9">The sequence shown here is derived from an EMBL/GenBank/DDBJ whole genome shotgun (WGS) entry which is preliminary data.</text>
</comment>
<sequence>MHFFRSKAFRQLKKNRLAIAGIIFILALFVIAALAPYIAPYNPYQTDFFRTLEGPSRQHLLGTDDLGRDVLSRIIHGARISITIGFISVAIGLAVGVPIGAISGYYGGKIDILVQRLVDIMMAFPGMLLAIIIVSVMGVGLVNAMIAVGIVSIPTYIRLVRGSVLSIKNNEFVEAAKALGVRESKIIFKHVLPHCLAPIIVQSSLQVGAAILWAAGLGFLGLGAQAPIPEWGAMLSQGRGYIRTAHHVTTYPGLAIMLTVLGFNLFGDGLRDALDPKMSRD</sequence>
<dbReference type="Gene3D" id="1.10.3720.10">
    <property type="entry name" value="MetI-like"/>
    <property type="match status" value="1"/>
</dbReference>
<evidence type="ECO:0000256" key="7">
    <source>
        <dbReference type="RuleBase" id="RU363032"/>
    </source>
</evidence>
<dbReference type="SUPFAM" id="SSF161098">
    <property type="entry name" value="MetI-like"/>
    <property type="match status" value="1"/>
</dbReference>
<keyword evidence="4 7" id="KW-0812">Transmembrane</keyword>
<dbReference type="AlphaFoldDB" id="A0A931ARW9"/>
<feature type="transmembrane region" description="Helical" evidence="7">
    <location>
        <begin position="142"/>
        <end position="160"/>
    </location>
</feature>
<evidence type="ECO:0000313" key="9">
    <source>
        <dbReference type="EMBL" id="MBF8437883.1"/>
    </source>
</evidence>
<dbReference type="RefSeq" id="WP_270454928.1">
    <property type="nucleotide sequence ID" value="NZ_JADPIE010000008.1"/>
</dbReference>
<dbReference type="InterPro" id="IPR025966">
    <property type="entry name" value="OppC_N"/>
</dbReference>
<keyword evidence="2 7" id="KW-0813">Transport</keyword>
<evidence type="ECO:0000259" key="8">
    <source>
        <dbReference type="PROSITE" id="PS50928"/>
    </source>
</evidence>
<evidence type="ECO:0000256" key="2">
    <source>
        <dbReference type="ARBA" id="ARBA00022448"/>
    </source>
</evidence>
<keyword evidence="5 7" id="KW-1133">Transmembrane helix</keyword>
<feature type="transmembrane region" description="Helical" evidence="7">
    <location>
        <begin position="17"/>
        <end position="39"/>
    </location>
</feature>
<dbReference type="GO" id="GO:0005886">
    <property type="term" value="C:plasma membrane"/>
    <property type="evidence" value="ECO:0007669"/>
    <property type="project" value="UniProtKB-SubCell"/>
</dbReference>
<keyword evidence="6 7" id="KW-0472">Membrane</keyword>
<feature type="transmembrane region" description="Helical" evidence="7">
    <location>
        <begin position="207"/>
        <end position="228"/>
    </location>
</feature>
<evidence type="ECO:0000313" key="10">
    <source>
        <dbReference type="Proteomes" id="UP000621436"/>
    </source>
</evidence>
<dbReference type="InterPro" id="IPR035906">
    <property type="entry name" value="MetI-like_sf"/>
</dbReference>
<evidence type="ECO:0000256" key="6">
    <source>
        <dbReference type="ARBA" id="ARBA00023136"/>
    </source>
</evidence>
<dbReference type="PANTHER" id="PTHR43386">
    <property type="entry name" value="OLIGOPEPTIDE TRANSPORT SYSTEM PERMEASE PROTEIN APPC"/>
    <property type="match status" value="1"/>
</dbReference>
<dbReference type="GO" id="GO:0055085">
    <property type="term" value="P:transmembrane transport"/>
    <property type="evidence" value="ECO:0007669"/>
    <property type="project" value="InterPro"/>
</dbReference>
<protein>
    <submittedName>
        <fullName evidence="9">ABC transporter permease</fullName>
    </submittedName>
</protein>
<dbReference type="Proteomes" id="UP000621436">
    <property type="component" value="Unassembled WGS sequence"/>
</dbReference>
<name>A0A931ARW9_9FIRM</name>
<proteinExistence type="inferred from homology"/>
<accession>A0A931ARW9</accession>
<keyword evidence="3" id="KW-1003">Cell membrane</keyword>
<dbReference type="Pfam" id="PF00528">
    <property type="entry name" value="BPD_transp_1"/>
    <property type="match status" value="1"/>
</dbReference>
<feature type="transmembrane region" description="Helical" evidence="7">
    <location>
        <begin position="117"/>
        <end position="136"/>
    </location>
</feature>
<comment type="subcellular location">
    <subcellularLocation>
        <location evidence="1 7">Cell membrane</location>
        <topology evidence="1 7">Multi-pass membrane protein</topology>
    </subcellularLocation>
</comment>
<feature type="transmembrane region" description="Helical" evidence="7">
    <location>
        <begin position="80"/>
        <end position="105"/>
    </location>
</feature>
<reference evidence="9" key="1">
    <citation type="submission" date="2020-11" db="EMBL/GenBank/DDBJ databases">
        <title>Halonatronomonas betainensis gen. nov., sp. nov. a novel haloalkaliphilic representative of the family Halanaerobiacae capable of betaine degradation.</title>
        <authorList>
            <person name="Boltyanskaya Y."/>
            <person name="Kevbrin V."/>
            <person name="Detkova E."/>
            <person name="Grouzdev D.S."/>
            <person name="Koziaeva V."/>
            <person name="Zhilina T."/>
        </authorList>
    </citation>
    <scope>NUCLEOTIDE SEQUENCE</scope>
    <source>
        <strain evidence="9">Z-7014</strain>
    </source>
</reference>
<evidence type="ECO:0000256" key="1">
    <source>
        <dbReference type="ARBA" id="ARBA00004651"/>
    </source>
</evidence>
<dbReference type="CDD" id="cd06261">
    <property type="entry name" value="TM_PBP2"/>
    <property type="match status" value="1"/>
</dbReference>
<evidence type="ECO:0000256" key="5">
    <source>
        <dbReference type="ARBA" id="ARBA00022989"/>
    </source>
</evidence>
<evidence type="ECO:0000256" key="4">
    <source>
        <dbReference type="ARBA" id="ARBA00022692"/>
    </source>
</evidence>
<dbReference type="Pfam" id="PF12911">
    <property type="entry name" value="OppC_N"/>
    <property type="match status" value="1"/>
</dbReference>
<dbReference type="InterPro" id="IPR050366">
    <property type="entry name" value="BP-dependent_transpt_permease"/>
</dbReference>
<comment type="similarity">
    <text evidence="7">Belongs to the binding-protein-dependent transport system permease family.</text>
</comment>
<gene>
    <name evidence="9" type="ORF">I0Q91_12365</name>
</gene>
<dbReference type="EMBL" id="JADPIE010000008">
    <property type="protein sequence ID" value="MBF8437883.1"/>
    <property type="molecule type" value="Genomic_DNA"/>
</dbReference>
<organism evidence="9 10">
    <name type="scientific">Halonatronomonas betaini</name>
    <dbReference type="NCBI Taxonomy" id="2778430"/>
    <lineage>
        <taxon>Bacteria</taxon>
        <taxon>Bacillati</taxon>
        <taxon>Bacillota</taxon>
        <taxon>Clostridia</taxon>
        <taxon>Halanaerobiales</taxon>
        <taxon>Halarsenatibacteraceae</taxon>
        <taxon>Halonatronomonas</taxon>
    </lineage>
</organism>
<keyword evidence="10" id="KW-1185">Reference proteome</keyword>
<dbReference type="PROSITE" id="PS50928">
    <property type="entry name" value="ABC_TM1"/>
    <property type="match status" value="1"/>
</dbReference>